<evidence type="ECO:0000313" key="2">
    <source>
        <dbReference type="Proteomes" id="UP000030675"/>
    </source>
</evidence>
<evidence type="ECO:0000313" key="1">
    <source>
        <dbReference type="EMBL" id="GAD29939.1"/>
    </source>
</evidence>
<dbReference type="HOGENOM" id="CLU_129821_0_0_6"/>
<sequence length="173" mass="19805">MKKLSMFVFVALLSVGAVNYFMLQSKVANKIKIDERNIGIEVNVHYEWYVNPNTLVFDIRGVALDKSQVDVSRVLLQSAEALKNNEFERVILAHDGNEKFLLKGDFFKSIGQEYGTQNPMYTLRTFPQNVYNLDGTKAFPTWTGGMLGVLGKQMEDFSEFNKQWYLNSLVNSK</sequence>
<dbReference type="EMBL" id="DF196819">
    <property type="protein sequence ID" value="GAD29939.1"/>
    <property type="molecule type" value="Genomic_DNA"/>
</dbReference>
<dbReference type="AlphaFoldDB" id="A0A0U1P5U8"/>
<accession>A0A0U1P5U8</accession>
<proteinExistence type="predicted"/>
<name>A0A0U1P5U8_PHOLE</name>
<dbReference type="RefSeq" id="WP_023932443.1">
    <property type="nucleotide sequence ID" value="NZ_DF196819.1"/>
</dbReference>
<dbReference type="eggNOG" id="ENOG5032SHE">
    <property type="taxonomic scope" value="Bacteria"/>
</dbReference>
<protein>
    <submittedName>
        <fullName evidence="1">Uncharacterized protein</fullName>
    </submittedName>
</protein>
<organism evidence="1 2">
    <name type="scientific">Photobacterium leiognathi lrivu.4.1</name>
    <dbReference type="NCBI Taxonomy" id="1248232"/>
    <lineage>
        <taxon>Bacteria</taxon>
        <taxon>Pseudomonadati</taxon>
        <taxon>Pseudomonadota</taxon>
        <taxon>Gammaproteobacteria</taxon>
        <taxon>Vibrionales</taxon>
        <taxon>Vibrionaceae</taxon>
        <taxon>Photobacterium</taxon>
    </lineage>
</organism>
<reference evidence="2" key="1">
    <citation type="submission" date="2012-12" db="EMBL/GenBank/DDBJ databases">
        <title>Genome Sequence of Photobacterium leiognathi lrivu.4.1.</title>
        <authorList>
            <person name="Urbanczyk H."/>
            <person name="Ogura Y."/>
            <person name="Hayashi T."/>
            <person name="Dunlap P.V."/>
        </authorList>
    </citation>
    <scope>NUCLEOTIDE SEQUENCE [LARGE SCALE GENOMIC DNA]</scope>
    <source>
        <strain evidence="2">lrivu.4.1</strain>
    </source>
</reference>
<gene>
    <name evidence="1" type="ORF">PLEI_1593</name>
</gene>
<dbReference type="Proteomes" id="UP000030675">
    <property type="component" value="Unassembled WGS sequence"/>
</dbReference>